<proteinExistence type="predicted"/>
<organism evidence="3 4">
    <name type="scientific">Eragrostis curvula</name>
    <name type="common">weeping love grass</name>
    <dbReference type="NCBI Taxonomy" id="38414"/>
    <lineage>
        <taxon>Eukaryota</taxon>
        <taxon>Viridiplantae</taxon>
        <taxon>Streptophyta</taxon>
        <taxon>Embryophyta</taxon>
        <taxon>Tracheophyta</taxon>
        <taxon>Spermatophyta</taxon>
        <taxon>Magnoliopsida</taxon>
        <taxon>Liliopsida</taxon>
        <taxon>Poales</taxon>
        <taxon>Poaceae</taxon>
        <taxon>PACMAD clade</taxon>
        <taxon>Chloridoideae</taxon>
        <taxon>Eragrostideae</taxon>
        <taxon>Eragrostidinae</taxon>
        <taxon>Eragrostis</taxon>
    </lineage>
</organism>
<reference evidence="3 4" key="1">
    <citation type="journal article" date="2019" name="Sci. Rep.">
        <title>A high-quality genome of Eragrostis curvula grass provides insights into Poaceae evolution and supports new strategies to enhance forage quality.</title>
        <authorList>
            <person name="Carballo J."/>
            <person name="Santos B.A.C.M."/>
            <person name="Zappacosta D."/>
            <person name="Garbus I."/>
            <person name="Selva J.P."/>
            <person name="Gallo C.A."/>
            <person name="Diaz A."/>
            <person name="Albertini E."/>
            <person name="Caccamo M."/>
            <person name="Echenique V."/>
        </authorList>
    </citation>
    <scope>NUCLEOTIDE SEQUENCE [LARGE SCALE GENOMIC DNA]</scope>
    <source>
        <strain evidence="4">cv. Victoria</strain>
        <tissue evidence="3">Leaf</tissue>
    </source>
</reference>
<dbReference type="AlphaFoldDB" id="A0A5J9WIH5"/>
<feature type="non-terminal residue" evidence="3">
    <location>
        <position position="1"/>
    </location>
</feature>
<sequence length="204" mass="22598">MACNRAPNRRTAPNVSNGSKTRSRPQPTKAQFGPIAQTPGCPPRLPLHGSTSVGWADRQILPLHQQPRLARVASELPASSRASLVRPQPCPPAAVPRPCRRSSARRQLRLACALSLPCKNLLRSAVTSFPRRWSGEERLQERRVLGKKAIAAACVLEVADKAFEEAELAKLKEEKPGLTLHQYKDMIWKLWKKSPDNPLNQVAD</sequence>
<evidence type="ECO:0000259" key="2">
    <source>
        <dbReference type="Pfam" id="PF06244"/>
    </source>
</evidence>
<feature type="domain" description="Coiled-coil" evidence="2">
    <location>
        <begin position="159"/>
        <end position="201"/>
    </location>
</feature>
<dbReference type="Gramene" id="TVU48502">
    <property type="protein sequence ID" value="TVU48502"/>
    <property type="gene ID" value="EJB05_08140"/>
</dbReference>
<dbReference type="InterPro" id="IPR010422">
    <property type="entry name" value="Ccdc124/Oxs1"/>
</dbReference>
<dbReference type="GO" id="GO:0003713">
    <property type="term" value="F:transcription coactivator activity"/>
    <property type="evidence" value="ECO:0007669"/>
    <property type="project" value="TreeGrafter"/>
</dbReference>
<evidence type="ECO:0000313" key="3">
    <source>
        <dbReference type="EMBL" id="TVU48502.1"/>
    </source>
</evidence>
<dbReference type="InterPro" id="IPR054414">
    <property type="entry name" value="Ccdc124/Oxs1_C"/>
</dbReference>
<gene>
    <name evidence="3" type="ORF">EJB05_08140</name>
</gene>
<dbReference type="EMBL" id="RWGY01000004">
    <property type="protein sequence ID" value="TVU48502.1"/>
    <property type="molecule type" value="Genomic_DNA"/>
</dbReference>
<keyword evidence="4" id="KW-1185">Reference proteome</keyword>
<dbReference type="PANTHER" id="PTHR21680">
    <property type="entry name" value="COILED-COIL DOMAIN-CONTAINING PROTEIN 124"/>
    <property type="match status" value="1"/>
</dbReference>
<dbReference type="OrthoDB" id="76412at2759"/>
<evidence type="ECO:0000256" key="1">
    <source>
        <dbReference type="SAM" id="MobiDB-lite"/>
    </source>
</evidence>
<protein>
    <recommendedName>
        <fullName evidence="2">Coiled-coil domain-containing protein</fullName>
    </recommendedName>
</protein>
<evidence type="ECO:0000313" key="4">
    <source>
        <dbReference type="Proteomes" id="UP000324897"/>
    </source>
</evidence>
<dbReference type="PANTHER" id="PTHR21680:SF2">
    <property type="entry name" value="EXPRESSED PROTEIN"/>
    <property type="match status" value="1"/>
</dbReference>
<accession>A0A5J9WIH5</accession>
<dbReference type="GO" id="GO:0005634">
    <property type="term" value="C:nucleus"/>
    <property type="evidence" value="ECO:0007669"/>
    <property type="project" value="TreeGrafter"/>
</dbReference>
<dbReference type="Pfam" id="PF06244">
    <property type="entry name" value="Ccdc124"/>
    <property type="match status" value="1"/>
</dbReference>
<feature type="region of interest" description="Disordered" evidence="1">
    <location>
        <begin position="1"/>
        <end position="49"/>
    </location>
</feature>
<comment type="caution">
    <text evidence="3">The sequence shown here is derived from an EMBL/GenBank/DDBJ whole genome shotgun (WGS) entry which is preliminary data.</text>
</comment>
<dbReference type="GO" id="GO:0006366">
    <property type="term" value="P:transcription by RNA polymerase II"/>
    <property type="evidence" value="ECO:0007669"/>
    <property type="project" value="TreeGrafter"/>
</dbReference>
<name>A0A5J9WIH5_9POAL</name>
<feature type="compositionally biased region" description="Polar residues" evidence="1">
    <location>
        <begin position="11"/>
        <end position="29"/>
    </location>
</feature>
<dbReference type="Proteomes" id="UP000324897">
    <property type="component" value="Chromosome 5"/>
</dbReference>